<dbReference type="AlphaFoldDB" id="X0SMV9"/>
<reference evidence="2" key="1">
    <citation type="journal article" date="2014" name="Front. Microbiol.">
        <title>High frequency of phylogenetically diverse reductive dehalogenase-homologous genes in deep subseafloor sedimentary metagenomes.</title>
        <authorList>
            <person name="Kawai M."/>
            <person name="Futagami T."/>
            <person name="Toyoda A."/>
            <person name="Takaki Y."/>
            <person name="Nishi S."/>
            <person name="Hori S."/>
            <person name="Arai W."/>
            <person name="Tsubouchi T."/>
            <person name="Morono Y."/>
            <person name="Uchiyama I."/>
            <person name="Ito T."/>
            <person name="Fujiyama A."/>
            <person name="Inagaki F."/>
            <person name="Takami H."/>
        </authorList>
    </citation>
    <scope>NUCLEOTIDE SEQUENCE</scope>
    <source>
        <strain evidence="2">Expedition CK06-06</strain>
    </source>
</reference>
<evidence type="ECO:0000259" key="1">
    <source>
        <dbReference type="Pfam" id="PF18734"/>
    </source>
</evidence>
<comment type="caution">
    <text evidence="2">The sequence shown here is derived from an EMBL/GenBank/DDBJ whole genome shotgun (WGS) entry which is preliminary data.</text>
</comment>
<protein>
    <recommendedName>
        <fullName evidence="1">HEPN AbiU2-like domain-containing protein</fullName>
    </recommendedName>
</protein>
<feature type="domain" description="HEPN AbiU2-like" evidence="1">
    <location>
        <begin position="7"/>
        <end position="197"/>
    </location>
</feature>
<gene>
    <name evidence="2" type="ORF">S01H1_06603</name>
</gene>
<dbReference type="Pfam" id="PF18734">
    <property type="entry name" value="HEPN_AbiU2"/>
    <property type="match status" value="1"/>
</dbReference>
<sequence>MTPELNKLYEKLSELSKTLFGIKTNLDLYKTISLNATEINAMGRGKIFFAHVQQVCLSSYVLGICKVFEIEKNRELNSLPSILKTAKSCKPQNERPLMDFINEHRDLLGQREEDCGNPLLSDIDKIYDEFCQKYFGDDRIKKVRDKIIAHSEYMEDVTRPKDIQSYDLMEKFLFFAIDMYSSINRAYVSVPHPLKNDRSVDSSMCGVLEKLGVNNIKTEFEDE</sequence>
<dbReference type="EMBL" id="BARS01003408">
    <property type="protein sequence ID" value="GAF82389.1"/>
    <property type="molecule type" value="Genomic_DNA"/>
</dbReference>
<dbReference type="InterPro" id="IPR040704">
    <property type="entry name" value="HEPN_AbiU2"/>
</dbReference>
<accession>X0SMV9</accession>
<evidence type="ECO:0000313" key="2">
    <source>
        <dbReference type="EMBL" id="GAF82389.1"/>
    </source>
</evidence>
<proteinExistence type="predicted"/>
<name>X0SMV9_9ZZZZ</name>
<organism evidence="2">
    <name type="scientific">marine sediment metagenome</name>
    <dbReference type="NCBI Taxonomy" id="412755"/>
    <lineage>
        <taxon>unclassified sequences</taxon>
        <taxon>metagenomes</taxon>
        <taxon>ecological metagenomes</taxon>
    </lineage>
</organism>